<gene>
    <name evidence="3" type="ORF">GCM10009802_15010</name>
</gene>
<sequence length="61" mass="6901">MLALVMGMRRGEILGLRWDAVDLNRETLTVERSLQRVDGRLTLVKPETESSERTIPLPPIA</sequence>
<keyword evidence="1" id="KW-0233">DNA recombination</keyword>
<organism evidence="3 4">
    <name type="scientific">Streptomyces synnematoformans</name>
    <dbReference type="NCBI Taxonomy" id="415721"/>
    <lineage>
        <taxon>Bacteria</taxon>
        <taxon>Bacillati</taxon>
        <taxon>Actinomycetota</taxon>
        <taxon>Actinomycetes</taxon>
        <taxon>Kitasatosporales</taxon>
        <taxon>Streptomycetaceae</taxon>
        <taxon>Streptomyces</taxon>
    </lineage>
</organism>
<dbReference type="EMBL" id="BAAAPF010000026">
    <property type="protein sequence ID" value="GAA2115162.1"/>
    <property type="molecule type" value="Genomic_DNA"/>
</dbReference>
<evidence type="ECO:0000313" key="4">
    <source>
        <dbReference type="Proteomes" id="UP001500443"/>
    </source>
</evidence>
<protein>
    <recommendedName>
        <fullName evidence="2">Tyr recombinase domain-containing protein</fullName>
    </recommendedName>
</protein>
<dbReference type="Proteomes" id="UP001500443">
    <property type="component" value="Unassembled WGS sequence"/>
</dbReference>
<evidence type="ECO:0000256" key="1">
    <source>
        <dbReference type="ARBA" id="ARBA00023172"/>
    </source>
</evidence>
<feature type="domain" description="Tyr recombinase" evidence="2">
    <location>
        <begin position="1"/>
        <end position="61"/>
    </location>
</feature>
<dbReference type="InterPro" id="IPR002104">
    <property type="entry name" value="Integrase_catalytic"/>
</dbReference>
<evidence type="ECO:0000313" key="3">
    <source>
        <dbReference type="EMBL" id="GAA2115162.1"/>
    </source>
</evidence>
<reference evidence="3 4" key="1">
    <citation type="journal article" date="2019" name="Int. J. Syst. Evol. Microbiol.">
        <title>The Global Catalogue of Microorganisms (GCM) 10K type strain sequencing project: providing services to taxonomists for standard genome sequencing and annotation.</title>
        <authorList>
            <consortium name="The Broad Institute Genomics Platform"/>
            <consortium name="The Broad Institute Genome Sequencing Center for Infectious Disease"/>
            <person name="Wu L."/>
            <person name="Ma J."/>
        </authorList>
    </citation>
    <scope>NUCLEOTIDE SEQUENCE [LARGE SCALE GENOMIC DNA]</scope>
    <source>
        <strain evidence="3 4">JCM 15481</strain>
    </source>
</reference>
<dbReference type="InterPro" id="IPR013762">
    <property type="entry name" value="Integrase-like_cat_sf"/>
</dbReference>
<name>A0ABN2XRB9_9ACTN</name>
<dbReference type="Gene3D" id="1.10.443.10">
    <property type="entry name" value="Intergrase catalytic core"/>
    <property type="match status" value="1"/>
</dbReference>
<keyword evidence="4" id="KW-1185">Reference proteome</keyword>
<comment type="caution">
    <text evidence="3">The sequence shown here is derived from an EMBL/GenBank/DDBJ whole genome shotgun (WGS) entry which is preliminary data.</text>
</comment>
<proteinExistence type="predicted"/>
<dbReference type="RefSeq" id="WP_344289014.1">
    <property type="nucleotide sequence ID" value="NZ_BAAAPF010000026.1"/>
</dbReference>
<dbReference type="InterPro" id="IPR011010">
    <property type="entry name" value="DNA_brk_join_enz"/>
</dbReference>
<dbReference type="SUPFAM" id="SSF56349">
    <property type="entry name" value="DNA breaking-rejoining enzymes"/>
    <property type="match status" value="1"/>
</dbReference>
<accession>A0ABN2XRB9</accession>
<evidence type="ECO:0000259" key="2">
    <source>
        <dbReference type="PROSITE" id="PS51898"/>
    </source>
</evidence>
<dbReference type="PROSITE" id="PS51898">
    <property type="entry name" value="TYR_RECOMBINASE"/>
    <property type="match status" value="1"/>
</dbReference>